<dbReference type="SUPFAM" id="SSF52047">
    <property type="entry name" value="RNI-like"/>
    <property type="match status" value="1"/>
</dbReference>
<evidence type="ECO:0000256" key="5">
    <source>
        <dbReference type="ARBA" id="ARBA00022475"/>
    </source>
</evidence>
<comment type="catalytic activity">
    <reaction evidence="19">
        <text>L-threonyl-[protein] + ATP = O-phospho-L-threonyl-[protein] + ADP + H(+)</text>
        <dbReference type="Rhea" id="RHEA:46608"/>
        <dbReference type="Rhea" id="RHEA-COMP:11060"/>
        <dbReference type="Rhea" id="RHEA-COMP:11605"/>
        <dbReference type="ChEBI" id="CHEBI:15378"/>
        <dbReference type="ChEBI" id="CHEBI:30013"/>
        <dbReference type="ChEBI" id="CHEBI:30616"/>
        <dbReference type="ChEBI" id="CHEBI:61977"/>
        <dbReference type="ChEBI" id="CHEBI:456216"/>
        <dbReference type="EC" id="2.7.11.1"/>
    </reaction>
</comment>
<dbReference type="PROSITE" id="PS00107">
    <property type="entry name" value="PROTEIN_KINASE_ATP"/>
    <property type="match status" value="1"/>
</dbReference>
<dbReference type="Pfam" id="PF00069">
    <property type="entry name" value="Pkinase"/>
    <property type="match status" value="1"/>
</dbReference>
<name>A0AAN7L176_9MYRT</name>
<dbReference type="EMBL" id="JAXIOK010000003">
    <property type="protein sequence ID" value="KAK4775469.1"/>
    <property type="molecule type" value="Genomic_DNA"/>
</dbReference>
<dbReference type="Gene3D" id="3.30.1490.310">
    <property type="match status" value="1"/>
</dbReference>
<feature type="transmembrane region" description="Helical" evidence="22">
    <location>
        <begin position="16"/>
        <end position="33"/>
    </location>
</feature>
<dbReference type="EC" id="2.7.11.1" evidence="4"/>
<dbReference type="InterPro" id="IPR013210">
    <property type="entry name" value="LRR_N_plant-typ"/>
</dbReference>
<proteinExistence type="inferred from homology"/>
<comment type="similarity">
    <text evidence="2">Belongs to the protein kinase superfamily. Ser/Thr protein kinase family.</text>
</comment>
<dbReference type="InterPro" id="IPR000719">
    <property type="entry name" value="Prot_kinase_dom"/>
</dbReference>
<dbReference type="InterPro" id="IPR008271">
    <property type="entry name" value="Ser/Thr_kinase_AS"/>
</dbReference>
<evidence type="ECO:0000256" key="22">
    <source>
        <dbReference type="SAM" id="Phobius"/>
    </source>
</evidence>
<dbReference type="FunFam" id="3.30.200.20:FF:000150">
    <property type="entry name" value="serine/threonine-protein kinase BRI1-like 2"/>
    <property type="match status" value="1"/>
</dbReference>
<dbReference type="FunFam" id="3.80.10.10:FF:000095">
    <property type="entry name" value="LRR receptor-like serine/threonine-protein kinase GSO1"/>
    <property type="match status" value="2"/>
</dbReference>
<keyword evidence="6" id="KW-0723">Serine/threonine-protein kinase</keyword>
<dbReference type="Pfam" id="PF13855">
    <property type="entry name" value="LRR_8"/>
    <property type="match status" value="4"/>
</dbReference>
<keyword evidence="7" id="KW-0433">Leucine-rich repeat</keyword>
<dbReference type="SMART" id="SM00220">
    <property type="entry name" value="S_TKc"/>
    <property type="match status" value="1"/>
</dbReference>
<dbReference type="Gene3D" id="1.10.510.10">
    <property type="entry name" value="Transferase(Phosphotransferase) domain 1"/>
    <property type="match status" value="1"/>
</dbReference>
<dbReference type="Pfam" id="PF20141">
    <property type="entry name" value="Island"/>
    <property type="match status" value="1"/>
</dbReference>
<evidence type="ECO:0000256" key="16">
    <source>
        <dbReference type="ARBA" id="ARBA00023136"/>
    </source>
</evidence>
<evidence type="ECO:0000256" key="18">
    <source>
        <dbReference type="ARBA" id="ARBA00023180"/>
    </source>
</evidence>
<keyword evidence="5" id="KW-1003">Cell membrane</keyword>
<dbReference type="PANTHER" id="PTHR27000">
    <property type="entry name" value="LEUCINE-RICH REPEAT RECEPTOR-LIKE PROTEIN KINASE FAMILY PROTEIN-RELATED"/>
    <property type="match status" value="1"/>
</dbReference>
<feature type="transmembrane region" description="Helical" evidence="22">
    <location>
        <begin position="831"/>
        <end position="853"/>
    </location>
</feature>
<dbReference type="InterPro" id="IPR045381">
    <property type="entry name" value="BRI1_island_dom"/>
</dbReference>
<dbReference type="Proteomes" id="UP001345219">
    <property type="component" value="Chromosome 18"/>
</dbReference>
<comment type="subcellular location">
    <subcellularLocation>
        <location evidence="1">Cell membrane</location>
        <topology evidence="1">Single-pass type I membrane protein</topology>
    </subcellularLocation>
</comment>
<keyword evidence="15 22" id="KW-1133">Transmembrane helix</keyword>
<protein>
    <recommendedName>
        <fullName evidence="4">non-specific serine/threonine protein kinase</fullName>
        <ecNumber evidence="4">2.7.11.1</ecNumber>
    </recommendedName>
</protein>
<feature type="domain" description="Protein kinase" evidence="23">
    <location>
        <begin position="917"/>
        <end position="1193"/>
    </location>
</feature>
<dbReference type="SUPFAM" id="SSF52058">
    <property type="entry name" value="L domain-like"/>
    <property type="match status" value="2"/>
</dbReference>
<evidence type="ECO:0000256" key="7">
    <source>
        <dbReference type="ARBA" id="ARBA00022614"/>
    </source>
</evidence>
<comment type="caution">
    <text evidence="24">The sequence shown here is derived from an EMBL/GenBank/DDBJ whole genome shotgun (WGS) entry which is preliminary data.</text>
</comment>
<evidence type="ECO:0000256" key="6">
    <source>
        <dbReference type="ARBA" id="ARBA00022527"/>
    </source>
</evidence>
<keyword evidence="25" id="KW-1185">Reference proteome</keyword>
<keyword evidence="17" id="KW-0675">Receptor</keyword>
<evidence type="ECO:0000313" key="25">
    <source>
        <dbReference type="Proteomes" id="UP001345219"/>
    </source>
</evidence>
<dbReference type="CDD" id="cd14066">
    <property type="entry name" value="STKc_IRAK"/>
    <property type="match status" value="1"/>
</dbReference>
<keyword evidence="18" id="KW-0325">Glycoprotein</keyword>
<dbReference type="Gene3D" id="3.80.10.10">
    <property type="entry name" value="Ribonuclease Inhibitor"/>
    <property type="match status" value="1"/>
</dbReference>
<evidence type="ECO:0000256" key="20">
    <source>
        <dbReference type="ARBA" id="ARBA00048679"/>
    </source>
</evidence>
<evidence type="ECO:0000256" key="13">
    <source>
        <dbReference type="ARBA" id="ARBA00022777"/>
    </source>
</evidence>
<accession>A0AAN7L176</accession>
<dbReference type="InterPro" id="IPR011009">
    <property type="entry name" value="Kinase-like_dom_sf"/>
</dbReference>
<evidence type="ECO:0000256" key="2">
    <source>
        <dbReference type="ARBA" id="ARBA00008684"/>
    </source>
</evidence>
<evidence type="ECO:0000256" key="9">
    <source>
        <dbReference type="ARBA" id="ARBA00022692"/>
    </source>
</evidence>
<evidence type="ECO:0000256" key="4">
    <source>
        <dbReference type="ARBA" id="ARBA00012513"/>
    </source>
</evidence>
<evidence type="ECO:0000313" key="24">
    <source>
        <dbReference type="EMBL" id="KAK4775469.1"/>
    </source>
</evidence>
<evidence type="ECO:0000256" key="14">
    <source>
        <dbReference type="ARBA" id="ARBA00022840"/>
    </source>
</evidence>
<keyword evidence="16 22" id="KW-0472">Membrane</keyword>
<keyword evidence="12 21" id="KW-0547">Nucleotide-binding</keyword>
<organism evidence="24 25">
    <name type="scientific">Trapa incisa</name>
    <dbReference type="NCBI Taxonomy" id="236973"/>
    <lineage>
        <taxon>Eukaryota</taxon>
        <taxon>Viridiplantae</taxon>
        <taxon>Streptophyta</taxon>
        <taxon>Embryophyta</taxon>
        <taxon>Tracheophyta</taxon>
        <taxon>Spermatophyta</taxon>
        <taxon>Magnoliopsida</taxon>
        <taxon>eudicotyledons</taxon>
        <taxon>Gunneridae</taxon>
        <taxon>Pentapetalae</taxon>
        <taxon>rosids</taxon>
        <taxon>malvids</taxon>
        <taxon>Myrtales</taxon>
        <taxon>Lythraceae</taxon>
        <taxon>Trapa</taxon>
    </lineage>
</organism>
<dbReference type="InterPro" id="IPR017441">
    <property type="entry name" value="Protein_kinase_ATP_BS"/>
</dbReference>
<dbReference type="InterPro" id="IPR003591">
    <property type="entry name" value="Leu-rich_rpt_typical-subtyp"/>
</dbReference>
<evidence type="ECO:0000256" key="15">
    <source>
        <dbReference type="ARBA" id="ARBA00022989"/>
    </source>
</evidence>
<dbReference type="InterPro" id="IPR032675">
    <property type="entry name" value="LRR_dom_sf"/>
</dbReference>
<dbReference type="FunFam" id="3.80.10.10:FF:000111">
    <property type="entry name" value="LRR receptor-like serine/threonine-protein kinase ERECTA"/>
    <property type="match status" value="1"/>
</dbReference>
<dbReference type="FunFam" id="1.10.510.10:FF:000291">
    <property type="entry name" value="Brassinosteroid LRR receptor kinase"/>
    <property type="match status" value="1"/>
</dbReference>
<feature type="binding site" evidence="21">
    <location>
        <position position="946"/>
    </location>
    <ligand>
        <name>ATP</name>
        <dbReference type="ChEBI" id="CHEBI:30616"/>
    </ligand>
</feature>
<dbReference type="Pfam" id="PF08263">
    <property type="entry name" value="LRRNT_2"/>
    <property type="match status" value="1"/>
</dbReference>
<dbReference type="PROSITE" id="PS51450">
    <property type="entry name" value="LRR"/>
    <property type="match status" value="2"/>
</dbReference>
<evidence type="ECO:0000259" key="23">
    <source>
        <dbReference type="PROSITE" id="PS50011"/>
    </source>
</evidence>
<dbReference type="Pfam" id="PF13516">
    <property type="entry name" value="LRR_6"/>
    <property type="match status" value="1"/>
</dbReference>
<dbReference type="GO" id="GO:0004674">
    <property type="term" value="F:protein serine/threonine kinase activity"/>
    <property type="evidence" value="ECO:0007669"/>
    <property type="project" value="UniProtKB-KW"/>
</dbReference>
<keyword evidence="10" id="KW-0732">Signal</keyword>
<dbReference type="InterPro" id="IPR001611">
    <property type="entry name" value="Leu-rich_rpt"/>
</dbReference>
<evidence type="ECO:0000256" key="17">
    <source>
        <dbReference type="ARBA" id="ARBA00023170"/>
    </source>
</evidence>
<keyword evidence="14 21" id="KW-0067">ATP-binding</keyword>
<dbReference type="PANTHER" id="PTHR27000:SF800">
    <property type="entry name" value="OS11G0197000 PROTEIN"/>
    <property type="match status" value="1"/>
</dbReference>
<evidence type="ECO:0000256" key="8">
    <source>
        <dbReference type="ARBA" id="ARBA00022679"/>
    </source>
</evidence>
<evidence type="ECO:0000256" key="19">
    <source>
        <dbReference type="ARBA" id="ARBA00047899"/>
    </source>
</evidence>
<sequence length="1238" mass="134646">MSSGPEKTSRAELTCLFLSISLFPILILQLKLLKMKKPLLLHICPSILLRHFLISSLLFIQSSSSVTPLDEVQQLLSFKSAIGNPSQLQYWVPSQSPCSFNGVTCKSLRVSSISLAFVDLSASFHSVATYLLPLDHLETLTLRSINLTGTISAPAGATCRTSLTTLDLSLNSLSGPFSSISNLASCSSLKSLNLSGNSLDSSVEDKAGLRLSLQTLDLSGNKISGPSLMPWIVSSAGCADMARLFVQGNKITGNFDVSKCGKLLHLDVSSNNLSATFPKLGDCSAMEHLDLSSNHLFGRIGSSLFGCSQLTFLNLSSNQFSGPIPSSLLPYKNLKFLYLSGNNLQGEIPSSLSDACPNLLELDLSHNNLSGSIPASLASCSFLQYLDLSGNNFTGDLPNDVLFSGMTGLKKVVLSFNYFSGWLPDSISHLPGLETLDLSSNNISGPIPGGLCQNPNNRLQILYLQNNILTGSIPQSLGNCSQLVSLDLSFNYLSGSIPSSLGSLLELKDLIFLLNQLEGEIPRELMYIKTLENLILDFNYLTGSIPSGLSNCTGLNWISLSNNRLSGEIPRWIGQLSNLAILKLSNNSFSGSIPSELGQAPSLIWVDLNTNLLSGAIPPELFAQSGKISVKFLIDKRYAYIKNDGNKECHGAGNLLEFAGIWPEQLNRISTRNPCNFTRVYKGIINPTLTFKNNGSIIFLDISHNHLSGSLPKEIGSMFYLYVLNLGYNNISGSIPLEMGKLRILNILDLSNNHLEGTIPQALEGCSMLTEINLSNNFLSGPIPEMGQLGTFPMSSFLNNPGLCGIPLVPCGVGSGSNATTQYQKRRRASLAGSVAMGLLLSLFCIFGLMFLVMEMRKRRKKDDACSSALDVYVGPGRNMSRKLTSAREALSINLATFEKPLQKLTFADLLEATNGFHNDALIGSGGFGHVYKAHLKDGSVVAIKKLIQVSGQGDREFTAEMETIGKIKHGNLVSLLGYCKVKEERLLVYEYMKYGSLEDVLHDQKKVGSTKLDWPTRRKIAIGAARGLAFLHHNCIPHIIHRDMKSSNVLLDENLEARVSDFGMARLMSAMDTHLSVSTIAGTPGYVPPEYYQSFRCSTKGDVYSYGVVLLELLTGRRPTDSADFGDNNLVGWVKQHAKLRISDVFDHVLLKKDPGLEIELLQHLKVACACLDDRPFKRPTMIQVLAMFKEIQAGSGFDSVSTIATDDGGFGPVEIMEMSIKEVPDEFKEAADSVKH</sequence>
<gene>
    <name evidence="24" type="ORF">SAY87_023430</name>
</gene>
<keyword evidence="11" id="KW-0677">Repeat</keyword>
<evidence type="ECO:0000256" key="3">
    <source>
        <dbReference type="ARBA" id="ARBA00009592"/>
    </source>
</evidence>
<dbReference type="Pfam" id="PF00560">
    <property type="entry name" value="LRR_1"/>
    <property type="match status" value="4"/>
</dbReference>
<dbReference type="SMART" id="SM00369">
    <property type="entry name" value="LRR_TYP"/>
    <property type="match status" value="7"/>
</dbReference>
<keyword evidence="9 22" id="KW-0812">Transmembrane</keyword>
<evidence type="ECO:0000256" key="10">
    <source>
        <dbReference type="ARBA" id="ARBA00022729"/>
    </source>
</evidence>
<dbReference type="Gene3D" id="3.30.200.20">
    <property type="entry name" value="Phosphorylase Kinase, domain 1"/>
    <property type="match status" value="1"/>
</dbReference>
<dbReference type="GO" id="GO:0005886">
    <property type="term" value="C:plasma membrane"/>
    <property type="evidence" value="ECO:0007669"/>
    <property type="project" value="UniProtKB-SubCell"/>
</dbReference>
<keyword evidence="13" id="KW-0418">Kinase</keyword>
<keyword evidence="8" id="KW-0808">Transferase</keyword>
<dbReference type="PRINTS" id="PR00019">
    <property type="entry name" value="LEURICHRPT"/>
</dbReference>
<evidence type="ECO:0000256" key="11">
    <source>
        <dbReference type="ARBA" id="ARBA00022737"/>
    </source>
</evidence>
<dbReference type="PROSITE" id="PS00108">
    <property type="entry name" value="PROTEIN_KINASE_ST"/>
    <property type="match status" value="1"/>
</dbReference>
<dbReference type="GO" id="GO:0005524">
    <property type="term" value="F:ATP binding"/>
    <property type="evidence" value="ECO:0007669"/>
    <property type="project" value="UniProtKB-UniRule"/>
</dbReference>
<comment type="similarity">
    <text evidence="3">Belongs to the RLP family.</text>
</comment>
<dbReference type="SUPFAM" id="SSF56112">
    <property type="entry name" value="Protein kinase-like (PK-like)"/>
    <property type="match status" value="1"/>
</dbReference>
<comment type="catalytic activity">
    <reaction evidence="20">
        <text>L-seryl-[protein] + ATP = O-phospho-L-seryl-[protein] + ADP + H(+)</text>
        <dbReference type="Rhea" id="RHEA:17989"/>
        <dbReference type="Rhea" id="RHEA-COMP:9863"/>
        <dbReference type="Rhea" id="RHEA-COMP:11604"/>
        <dbReference type="ChEBI" id="CHEBI:15378"/>
        <dbReference type="ChEBI" id="CHEBI:29999"/>
        <dbReference type="ChEBI" id="CHEBI:30616"/>
        <dbReference type="ChEBI" id="CHEBI:83421"/>
        <dbReference type="ChEBI" id="CHEBI:456216"/>
        <dbReference type="EC" id="2.7.11.1"/>
    </reaction>
</comment>
<reference evidence="24 25" key="1">
    <citation type="journal article" date="2023" name="Hortic Res">
        <title>Pangenome of water caltrop reveals structural variations and asymmetric subgenome divergence after allopolyploidization.</title>
        <authorList>
            <person name="Zhang X."/>
            <person name="Chen Y."/>
            <person name="Wang L."/>
            <person name="Yuan Y."/>
            <person name="Fang M."/>
            <person name="Shi L."/>
            <person name="Lu R."/>
            <person name="Comes H.P."/>
            <person name="Ma Y."/>
            <person name="Chen Y."/>
            <person name="Huang G."/>
            <person name="Zhou Y."/>
            <person name="Zheng Z."/>
            <person name="Qiu Y."/>
        </authorList>
    </citation>
    <scope>NUCLEOTIDE SEQUENCE [LARGE SCALE GENOMIC DNA]</scope>
    <source>
        <tissue evidence="24">Roots</tissue>
    </source>
</reference>
<evidence type="ECO:0000256" key="1">
    <source>
        <dbReference type="ARBA" id="ARBA00004251"/>
    </source>
</evidence>
<dbReference type="AlphaFoldDB" id="A0AAN7L176"/>
<evidence type="ECO:0000256" key="21">
    <source>
        <dbReference type="PROSITE-ProRule" id="PRU10141"/>
    </source>
</evidence>
<dbReference type="PROSITE" id="PS50011">
    <property type="entry name" value="PROTEIN_KINASE_DOM"/>
    <property type="match status" value="1"/>
</dbReference>
<evidence type="ECO:0000256" key="12">
    <source>
        <dbReference type="ARBA" id="ARBA00022741"/>
    </source>
</evidence>